<protein>
    <recommendedName>
        <fullName evidence="1">SGNH hydrolase-type esterase domain-containing protein</fullName>
    </recommendedName>
</protein>
<keyword evidence="3" id="KW-1185">Reference proteome</keyword>
<reference evidence="2" key="1">
    <citation type="journal article" date="2021" name="Front. Microbiol.">
        <title>Comprehensive Comparative Genomics and Phenotyping of Methylobacterium Species.</title>
        <authorList>
            <person name="Alessa O."/>
            <person name="Ogura Y."/>
            <person name="Fujitani Y."/>
            <person name="Takami H."/>
            <person name="Hayashi T."/>
            <person name="Sahin N."/>
            <person name="Tani A."/>
        </authorList>
    </citation>
    <scope>NUCLEOTIDE SEQUENCE</scope>
    <source>
        <strain evidence="2">DSM 23632</strain>
    </source>
</reference>
<reference evidence="2" key="2">
    <citation type="submission" date="2021-08" db="EMBL/GenBank/DDBJ databases">
        <authorList>
            <person name="Tani A."/>
            <person name="Ola A."/>
            <person name="Ogura Y."/>
            <person name="Katsura K."/>
            <person name="Hayashi T."/>
        </authorList>
    </citation>
    <scope>NUCLEOTIDE SEQUENCE</scope>
    <source>
        <strain evidence="2">DSM 23632</strain>
    </source>
</reference>
<evidence type="ECO:0000313" key="3">
    <source>
        <dbReference type="Proteomes" id="UP001055057"/>
    </source>
</evidence>
<gene>
    <name evidence="2" type="ORF">MPOCJGCO_1385</name>
</gene>
<dbReference type="Pfam" id="PF13472">
    <property type="entry name" value="Lipase_GDSL_2"/>
    <property type="match status" value="1"/>
</dbReference>
<feature type="domain" description="SGNH hydrolase-type esterase" evidence="1">
    <location>
        <begin position="72"/>
        <end position="215"/>
    </location>
</feature>
<dbReference type="RefSeq" id="WP_238181882.1">
    <property type="nucleotide sequence ID" value="NZ_BPRB01000073.1"/>
</dbReference>
<dbReference type="InterPro" id="IPR036514">
    <property type="entry name" value="SGNH_hydro_sf"/>
</dbReference>
<dbReference type="Gene3D" id="3.40.50.1110">
    <property type="entry name" value="SGNH hydrolase"/>
    <property type="match status" value="1"/>
</dbReference>
<evidence type="ECO:0000259" key="1">
    <source>
        <dbReference type="Pfam" id="PF13472"/>
    </source>
</evidence>
<dbReference type="InterPro" id="IPR013830">
    <property type="entry name" value="SGNH_hydro"/>
</dbReference>
<comment type="caution">
    <text evidence="2">The sequence shown here is derived from an EMBL/GenBank/DDBJ whole genome shotgun (WGS) entry which is preliminary data.</text>
</comment>
<dbReference type="SUPFAM" id="SSF52266">
    <property type="entry name" value="SGNH hydrolase"/>
    <property type="match status" value="1"/>
</dbReference>
<organism evidence="2 3">
    <name type="scientific">Methylobacterium trifolii</name>
    <dbReference type="NCBI Taxonomy" id="1003092"/>
    <lineage>
        <taxon>Bacteria</taxon>
        <taxon>Pseudomonadati</taxon>
        <taxon>Pseudomonadota</taxon>
        <taxon>Alphaproteobacteria</taxon>
        <taxon>Hyphomicrobiales</taxon>
        <taxon>Methylobacteriaceae</taxon>
        <taxon>Methylobacterium</taxon>
    </lineage>
</organism>
<dbReference type="EMBL" id="BPRB01000073">
    <property type="protein sequence ID" value="GJE59297.1"/>
    <property type="molecule type" value="Genomic_DNA"/>
</dbReference>
<dbReference type="Proteomes" id="UP001055057">
    <property type="component" value="Unassembled WGS sequence"/>
</dbReference>
<name>A0ABQ4TWU8_9HYPH</name>
<sequence>MRRTLLLGLAALALLGLGAGLDRWLHVPAPNARAYAQNRLIAVQVHLDEAPAEYVFLAGDSQSELQPPAQRPCGLELVNGGVSGASAAVYADLVETLAFRSRPLAAVLTIGTNDILLKNRPRSAEAAARFEADAARIVGRLRRETDRLVVTALPPIGRHLEGRLDPLAVGDYSQRLRALCERLGCRFADPFAALRDGEGGFAKPGAMRDGLHLSAYRPALQALAPALCGTGSP</sequence>
<evidence type="ECO:0000313" key="2">
    <source>
        <dbReference type="EMBL" id="GJE59297.1"/>
    </source>
</evidence>
<accession>A0ABQ4TWU8</accession>
<proteinExistence type="predicted"/>